<dbReference type="PANTHER" id="PTHR30213:SF0">
    <property type="entry name" value="UPF0761 MEMBRANE PROTEIN YIHY"/>
    <property type="match status" value="1"/>
</dbReference>
<dbReference type="EMBL" id="AMYT01000011">
    <property type="protein sequence ID" value="EKU27682.1"/>
    <property type="molecule type" value="Genomic_DNA"/>
</dbReference>
<feature type="transmembrane region" description="Helical" evidence="6">
    <location>
        <begin position="222"/>
        <end position="242"/>
    </location>
</feature>
<organism evidence="7 8">
    <name type="scientific">Catellicoccus marimammalium M35/04/3</name>
    <dbReference type="NCBI Taxonomy" id="1234409"/>
    <lineage>
        <taxon>Bacteria</taxon>
        <taxon>Bacillati</taxon>
        <taxon>Bacillota</taxon>
        <taxon>Bacilli</taxon>
        <taxon>Lactobacillales</taxon>
        <taxon>Enterococcaceae</taxon>
        <taxon>Catellicoccus</taxon>
    </lineage>
</organism>
<gene>
    <name evidence="7" type="ORF">C683_0463</name>
</gene>
<dbReference type="PIRSF" id="PIRSF035875">
    <property type="entry name" value="RNase_BN"/>
    <property type="match status" value="1"/>
</dbReference>
<comment type="caution">
    <text evidence="7">The sequence shown here is derived from an EMBL/GenBank/DDBJ whole genome shotgun (WGS) entry which is preliminary data.</text>
</comment>
<feature type="transmembrane region" description="Helical" evidence="6">
    <location>
        <begin position="44"/>
        <end position="67"/>
    </location>
</feature>
<dbReference type="AlphaFoldDB" id="K8ZCC0"/>
<evidence type="ECO:0000256" key="1">
    <source>
        <dbReference type="ARBA" id="ARBA00004651"/>
    </source>
</evidence>
<evidence type="ECO:0000256" key="4">
    <source>
        <dbReference type="ARBA" id="ARBA00022989"/>
    </source>
</evidence>
<evidence type="ECO:0000313" key="8">
    <source>
        <dbReference type="Proteomes" id="UP000016057"/>
    </source>
</evidence>
<evidence type="ECO:0000313" key="7">
    <source>
        <dbReference type="EMBL" id="EKU27682.1"/>
    </source>
</evidence>
<sequence length="322" mass="37652">MKKEWLRWKEKGEQWIEQHPKWLQFFLVVRQRIKDAEVGNSSCVVAYYFLLSMFPLIIMLGSAISFMHLDPTEILPYIQELFPGSIYHLLENTIVRLLTVQNKGGIFTVAAIVTFWAASKSVNGLQRAMNKAYGVEERKNFIISRLFSFVFIVFLFFVVLFLIAIFSLGTQLLDYVHQYIHFDERIIYWFTTIKWPVTIVMMFLIMIVVYRLVPNARITFHQVWRGALFSTIGWVILAQLFGRFAHHLLAKYSSYGVIGTMMVIILWLKLAAIVIVFGGIINAVSTEIKYKTITEGNDSLDHLLKQWKQRNKQNRQKKEEAH</sequence>
<dbReference type="RefSeq" id="WP_009489244.1">
    <property type="nucleotide sequence ID" value="NZ_AMYT01000011.1"/>
</dbReference>
<dbReference type="PATRIC" id="fig|1234409.3.peg.430"/>
<keyword evidence="5 6" id="KW-0472">Membrane</keyword>
<feature type="transmembrane region" description="Helical" evidence="6">
    <location>
        <begin position="186"/>
        <end position="210"/>
    </location>
</feature>
<dbReference type="NCBIfam" id="TIGR00765">
    <property type="entry name" value="yihY_not_rbn"/>
    <property type="match status" value="1"/>
</dbReference>
<keyword evidence="2" id="KW-1003">Cell membrane</keyword>
<accession>K8ZCC0</accession>
<keyword evidence="8" id="KW-1185">Reference proteome</keyword>
<feature type="transmembrane region" description="Helical" evidence="6">
    <location>
        <begin position="146"/>
        <end position="166"/>
    </location>
</feature>
<dbReference type="InterPro" id="IPR017039">
    <property type="entry name" value="Virul_fac_BrkB"/>
</dbReference>
<dbReference type="Pfam" id="PF03631">
    <property type="entry name" value="Virul_fac_BrkB"/>
    <property type="match status" value="1"/>
</dbReference>
<evidence type="ECO:0000256" key="2">
    <source>
        <dbReference type="ARBA" id="ARBA00022475"/>
    </source>
</evidence>
<feature type="transmembrane region" description="Helical" evidence="6">
    <location>
        <begin position="254"/>
        <end position="281"/>
    </location>
</feature>
<keyword evidence="4 6" id="KW-1133">Transmembrane helix</keyword>
<dbReference type="eggNOG" id="COG1295">
    <property type="taxonomic scope" value="Bacteria"/>
</dbReference>
<comment type="subcellular location">
    <subcellularLocation>
        <location evidence="1">Cell membrane</location>
        <topology evidence="1">Multi-pass membrane protein</topology>
    </subcellularLocation>
</comment>
<keyword evidence="3 6" id="KW-0812">Transmembrane</keyword>
<dbReference type="PANTHER" id="PTHR30213">
    <property type="entry name" value="INNER MEMBRANE PROTEIN YHJD"/>
    <property type="match status" value="1"/>
</dbReference>
<dbReference type="STRING" id="1234409.C683_0463"/>
<dbReference type="GO" id="GO:0005886">
    <property type="term" value="C:plasma membrane"/>
    <property type="evidence" value="ECO:0007669"/>
    <property type="project" value="UniProtKB-SubCell"/>
</dbReference>
<reference evidence="7 8" key="1">
    <citation type="journal article" date="2013" name="Genome Announc.">
        <title>Draft Genome Sequence of Catellicoccus marimammalium, a Novel Species Commonly Found in Gull Feces.</title>
        <authorList>
            <person name="Weigand M.R."/>
            <person name="Ryu H."/>
            <person name="Bozcek L."/>
            <person name="Konstantinidis K.T."/>
            <person name="Santo Domingo J.W."/>
        </authorList>
    </citation>
    <scope>NUCLEOTIDE SEQUENCE [LARGE SCALE GENOMIC DNA]</scope>
    <source>
        <strain evidence="7 8">M35/04/3</strain>
    </source>
</reference>
<name>K8ZCC0_9ENTE</name>
<proteinExistence type="predicted"/>
<evidence type="ECO:0000256" key="3">
    <source>
        <dbReference type="ARBA" id="ARBA00022692"/>
    </source>
</evidence>
<dbReference type="OrthoDB" id="9775903at2"/>
<dbReference type="Proteomes" id="UP000016057">
    <property type="component" value="Unassembled WGS sequence"/>
</dbReference>
<feature type="transmembrane region" description="Helical" evidence="6">
    <location>
        <begin position="105"/>
        <end position="125"/>
    </location>
</feature>
<protein>
    <submittedName>
        <fullName evidence="7">Ribonuclease BN</fullName>
    </submittedName>
</protein>
<evidence type="ECO:0000256" key="6">
    <source>
        <dbReference type="SAM" id="Phobius"/>
    </source>
</evidence>
<evidence type="ECO:0000256" key="5">
    <source>
        <dbReference type="ARBA" id="ARBA00023136"/>
    </source>
</evidence>